<proteinExistence type="predicted"/>
<protein>
    <submittedName>
        <fullName evidence="2">Uncharacterized protein</fullName>
    </submittedName>
</protein>
<reference evidence="2" key="1">
    <citation type="submission" date="2016-10" db="EMBL/GenBank/DDBJ databases">
        <authorList>
            <person name="de Groot N.N."/>
        </authorList>
    </citation>
    <scope>NUCLEOTIDE SEQUENCE</scope>
</reference>
<feature type="compositionally biased region" description="Acidic residues" evidence="1">
    <location>
        <begin position="22"/>
        <end position="37"/>
    </location>
</feature>
<name>A0A1W1EDQ2_9ZZZZ</name>
<dbReference type="EMBL" id="FPKX01000036">
    <property type="protein sequence ID" value="SFZ98187.1"/>
    <property type="molecule type" value="Genomic_DNA"/>
</dbReference>
<evidence type="ECO:0000313" key="2">
    <source>
        <dbReference type="EMBL" id="SFZ98187.1"/>
    </source>
</evidence>
<accession>A0A1W1EDQ2</accession>
<gene>
    <name evidence="2" type="ORF">MNB_SV-5-1493</name>
</gene>
<feature type="region of interest" description="Disordered" evidence="1">
    <location>
        <begin position="18"/>
        <end position="37"/>
    </location>
</feature>
<sequence length="37" mass="4333">MSHTDMKLIFKGRQYGLWGVDGGEDDRDNEEENERGF</sequence>
<evidence type="ECO:0000256" key="1">
    <source>
        <dbReference type="SAM" id="MobiDB-lite"/>
    </source>
</evidence>
<dbReference type="AlphaFoldDB" id="A0A1W1EDQ2"/>
<organism evidence="2">
    <name type="scientific">hydrothermal vent metagenome</name>
    <dbReference type="NCBI Taxonomy" id="652676"/>
    <lineage>
        <taxon>unclassified sequences</taxon>
        <taxon>metagenomes</taxon>
        <taxon>ecological metagenomes</taxon>
    </lineage>
</organism>